<dbReference type="PANTHER" id="PTHR21064">
    <property type="entry name" value="AMINOGLYCOSIDE PHOSPHOTRANSFERASE DOMAIN-CONTAINING PROTEIN-RELATED"/>
    <property type="match status" value="1"/>
</dbReference>
<geneLocation type="plasmid" evidence="3">
    <name>pDson01</name>
</geneLocation>
<evidence type="ECO:0000259" key="2">
    <source>
        <dbReference type="Pfam" id="PF01636"/>
    </source>
</evidence>
<organism evidence="3">
    <name type="scientific">Deinococcus sonorensis KR-87</name>
    <dbReference type="NCBI Taxonomy" id="694439"/>
    <lineage>
        <taxon>Bacteria</taxon>
        <taxon>Thermotogati</taxon>
        <taxon>Deinococcota</taxon>
        <taxon>Deinococci</taxon>
        <taxon>Deinococcales</taxon>
        <taxon>Deinococcaceae</taxon>
        <taxon>Deinococcus</taxon>
    </lineage>
</organism>
<accession>A0AAU7U5N5</accession>
<evidence type="ECO:0000256" key="1">
    <source>
        <dbReference type="ARBA" id="ARBA00038240"/>
    </source>
</evidence>
<dbReference type="InterPro" id="IPR011009">
    <property type="entry name" value="Kinase-like_dom_sf"/>
</dbReference>
<dbReference type="InterPro" id="IPR050249">
    <property type="entry name" value="Pseudomonas-type_ThrB"/>
</dbReference>
<dbReference type="AlphaFoldDB" id="A0AAU7U5N5"/>
<protein>
    <submittedName>
        <fullName evidence="3">Phosphotransferase</fullName>
    </submittedName>
</protein>
<dbReference type="GO" id="GO:0009088">
    <property type="term" value="P:threonine biosynthetic process"/>
    <property type="evidence" value="ECO:0007669"/>
    <property type="project" value="TreeGrafter"/>
</dbReference>
<dbReference type="Gene3D" id="3.90.1200.10">
    <property type="match status" value="1"/>
</dbReference>
<keyword evidence="3" id="KW-0614">Plasmid</keyword>
<feature type="domain" description="Aminoglycoside phosphotransferase" evidence="2">
    <location>
        <begin position="33"/>
        <end position="257"/>
    </location>
</feature>
<sequence>MSSGLTPDEKLATRFGLTDPELVHVHTGYRGTRTSLLRDEVRSVYLRRYADHWQHRPAQVTFELRWLNLLVQQGQRVPTVVRTIEGEAAVVDGGLPVAVFTPVPGAPRYPLTPSEAATLGVALADLHRAPAPSPGPEVFRYDLDTLLEAPLSFGLQFLQGADAEAWARLGAEWRAAVAAIPINETTFGAVHADLHQWNVMWDGPVPYLLDFALCGIGYRLYDLAGFLWPRRDDTAADPAVAAMCDAFVEGYRSRRPLCAEEEAALGVVVRLRDVWEMRDFAEWDEKFDAARDVPGYLARFQAFPTA</sequence>
<proteinExistence type="inferred from homology"/>
<dbReference type="PANTHER" id="PTHR21064:SF6">
    <property type="entry name" value="AMINOGLYCOSIDE PHOSPHOTRANSFERASE DOMAIN-CONTAINING PROTEIN"/>
    <property type="match status" value="1"/>
</dbReference>
<dbReference type="RefSeq" id="WP_350241320.1">
    <property type="nucleotide sequence ID" value="NZ_CP158297.1"/>
</dbReference>
<gene>
    <name evidence="3" type="ORF">ABOD76_02995</name>
</gene>
<dbReference type="EMBL" id="CP158297">
    <property type="protein sequence ID" value="XBV83668.1"/>
    <property type="molecule type" value="Genomic_DNA"/>
</dbReference>
<reference evidence="3" key="1">
    <citation type="submission" date="2024-06" db="EMBL/GenBank/DDBJ databases">
        <title>Draft Genome Sequence of Deinococcus sonorensis Type Strain KR-87, a Biofilm Producing Representative of the Genus Deinococcus.</title>
        <authorList>
            <person name="Boren L.S."/>
            <person name="Grosso R.A."/>
            <person name="Hugenberg-Cox A.N."/>
            <person name="Hill J.T.E."/>
            <person name="Albert C.M."/>
            <person name="Tuohy J.M."/>
        </authorList>
    </citation>
    <scope>NUCLEOTIDE SEQUENCE</scope>
    <source>
        <strain evidence="3">KR-87</strain>
        <plasmid evidence="3">pDson01</plasmid>
    </source>
</reference>
<name>A0AAU7U5N5_9DEIO</name>
<comment type="similarity">
    <text evidence="1">Belongs to the pseudomonas-type ThrB family.</text>
</comment>
<dbReference type="SUPFAM" id="SSF56112">
    <property type="entry name" value="Protein kinase-like (PK-like)"/>
    <property type="match status" value="1"/>
</dbReference>
<dbReference type="GO" id="GO:0004413">
    <property type="term" value="F:homoserine kinase activity"/>
    <property type="evidence" value="ECO:0007669"/>
    <property type="project" value="TreeGrafter"/>
</dbReference>
<dbReference type="InterPro" id="IPR002575">
    <property type="entry name" value="Aminoglycoside_PTrfase"/>
</dbReference>
<dbReference type="KEGG" id="dsc:ABOD76_02995"/>
<evidence type="ECO:0000313" key="3">
    <source>
        <dbReference type="EMBL" id="XBV83668.1"/>
    </source>
</evidence>
<dbReference type="Pfam" id="PF01636">
    <property type="entry name" value="APH"/>
    <property type="match status" value="1"/>
</dbReference>